<reference evidence="2" key="1">
    <citation type="submission" date="2017-04" db="EMBL/GenBank/DDBJ databases">
        <authorList>
            <person name="Varghese N."/>
            <person name="Submissions S."/>
        </authorList>
    </citation>
    <scope>NUCLEOTIDE SEQUENCE [LARGE SCALE GENOMIC DNA]</scope>
    <source>
        <strain evidence="2">DSM 16512</strain>
    </source>
</reference>
<name>A0A1W1WVI7_9BACT</name>
<organism evidence="1 2">
    <name type="scientific">Nitratiruptor tergarcus DSM 16512</name>
    <dbReference type="NCBI Taxonomy" id="1069081"/>
    <lineage>
        <taxon>Bacteria</taxon>
        <taxon>Pseudomonadati</taxon>
        <taxon>Campylobacterota</taxon>
        <taxon>Epsilonproteobacteria</taxon>
        <taxon>Nautiliales</taxon>
        <taxon>Nitratiruptoraceae</taxon>
        <taxon>Nitratiruptor</taxon>
    </lineage>
</organism>
<dbReference type="RefSeq" id="WP_159445344.1">
    <property type="nucleotide sequence ID" value="NZ_AP026672.1"/>
</dbReference>
<keyword evidence="2" id="KW-1185">Reference proteome</keyword>
<dbReference type="InterPro" id="IPR013321">
    <property type="entry name" value="Arc_rbn_hlx_hlx"/>
</dbReference>
<dbReference type="Gene3D" id="1.10.1220.10">
    <property type="entry name" value="Met repressor-like"/>
    <property type="match status" value="1"/>
</dbReference>
<evidence type="ECO:0008006" key="3">
    <source>
        <dbReference type="Google" id="ProtNLM"/>
    </source>
</evidence>
<dbReference type="STRING" id="1069081.SAMN05660197_2034"/>
<evidence type="ECO:0000313" key="2">
    <source>
        <dbReference type="Proteomes" id="UP000192602"/>
    </source>
</evidence>
<protein>
    <recommendedName>
        <fullName evidence="3">Ribbon-helix-helix domain-containing protein</fullName>
    </recommendedName>
</protein>
<dbReference type="EMBL" id="FWWZ01000002">
    <property type="protein sequence ID" value="SMC10192.1"/>
    <property type="molecule type" value="Genomic_DNA"/>
</dbReference>
<dbReference type="AlphaFoldDB" id="A0A1W1WVI7"/>
<evidence type="ECO:0000313" key="1">
    <source>
        <dbReference type="EMBL" id="SMC10192.1"/>
    </source>
</evidence>
<gene>
    <name evidence="1" type="ORF">SAMN05660197_2034</name>
</gene>
<dbReference type="Proteomes" id="UP000192602">
    <property type="component" value="Unassembled WGS sequence"/>
</dbReference>
<dbReference type="GO" id="GO:0006355">
    <property type="term" value="P:regulation of DNA-templated transcription"/>
    <property type="evidence" value="ECO:0007669"/>
    <property type="project" value="InterPro"/>
</dbReference>
<accession>A0A1W1WVI7</accession>
<proteinExistence type="predicted"/>
<sequence>MKNKKVHKTIRVEKDLWDKFMKIAKYKDSDASKEIRKFIKKYLVENSQLFLELESKNR</sequence>